<protein>
    <submittedName>
        <fullName evidence="2">Uncharacterized protein</fullName>
    </submittedName>
</protein>
<feature type="compositionally biased region" description="Basic and acidic residues" evidence="1">
    <location>
        <begin position="234"/>
        <end position="247"/>
    </location>
</feature>
<feature type="non-terminal residue" evidence="2">
    <location>
        <position position="528"/>
    </location>
</feature>
<comment type="caution">
    <text evidence="2">The sequence shown here is derived from an EMBL/GenBank/DDBJ whole genome shotgun (WGS) entry which is preliminary data.</text>
</comment>
<feature type="compositionally biased region" description="Basic residues" evidence="1">
    <location>
        <begin position="288"/>
        <end position="297"/>
    </location>
</feature>
<accession>A0A315VSU4</accession>
<organism evidence="2 3">
    <name type="scientific">Gambusia affinis</name>
    <name type="common">Western mosquitofish</name>
    <name type="synonym">Heterandria affinis</name>
    <dbReference type="NCBI Taxonomy" id="33528"/>
    <lineage>
        <taxon>Eukaryota</taxon>
        <taxon>Metazoa</taxon>
        <taxon>Chordata</taxon>
        <taxon>Craniata</taxon>
        <taxon>Vertebrata</taxon>
        <taxon>Euteleostomi</taxon>
        <taxon>Actinopterygii</taxon>
        <taxon>Neopterygii</taxon>
        <taxon>Teleostei</taxon>
        <taxon>Neoteleostei</taxon>
        <taxon>Acanthomorphata</taxon>
        <taxon>Ovalentaria</taxon>
        <taxon>Atherinomorphae</taxon>
        <taxon>Cyprinodontiformes</taxon>
        <taxon>Poeciliidae</taxon>
        <taxon>Poeciliinae</taxon>
        <taxon>Gambusia</taxon>
    </lineage>
</organism>
<dbReference type="Proteomes" id="UP000250572">
    <property type="component" value="Unassembled WGS sequence"/>
</dbReference>
<feature type="compositionally biased region" description="Polar residues" evidence="1">
    <location>
        <begin position="248"/>
        <end position="260"/>
    </location>
</feature>
<proteinExistence type="predicted"/>
<evidence type="ECO:0000313" key="2">
    <source>
        <dbReference type="EMBL" id="PWA22450.1"/>
    </source>
</evidence>
<feature type="compositionally biased region" description="Basic and acidic residues" evidence="1">
    <location>
        <begin position="263"/>
        <end position="277"/>
    </location>
</feature>
<feature type="compositionally biased region" description="Polar residues" evidence="1">
    <location>
        <begin position="122"/>
        <end position="131"/>
    </location>
</feature>
<name>A0A315VSU4_GAMAF</name>
<feature type="region of interest" description="Disordered" evidence="1">
    <location>
        <begin position="110"/>
        <end position="176"/>
    </location>
</feature>
<feature type="region of interest" description="Disordered" evidence="1">
    <location>
        <begin position="190"/>
        <end position="299"/>
    </location>
</feature>
<dbReference type="AlphaFoldDB" id="A0A315VSU4"/>
<keyword evidence="3" id="KW-1185">Reference proteome</keyword>
<feature type="compositionally biased region" description="Basic and acidic residues" evidence="1">
    <location>
        <begin position="214"/>
        <end position="224"/>
    </location>
</feature>
<evidence type="ECO:0000256" key="1">
    <source>
        <dbReference type="SAM" id="MobiDB-lite"/>
    </source>
</evidence>
<sequence length="528" mass="57732">MESDHGCLVNVAKAAACEVTSRGRVVRLLKPQGAVRLYSPDLHQASGSDLPAPLSPSLFRLSILPASMAAHSDSLASHSSSVQMMDSGMLGPFPGFSQPGGIGMNVEVGAAPLQPQKPPSISELQYPTPQAGSEVPKDHSAMLPEPQAPGSPLDVSAGSLDDSWQDQIGSPSTDVPFVPSVSVTFSDQADQLAASPEDTPENWPGRESTAYAGGDERDTDGSDRKQKKKKKRRQKDEGSYEHIESRGQAETQEAGENTPPTEEFYHRIGPRRDRAECGWEEQLGKSGGRGKKSKNRKKLPDEWAVTAEPFVPSSVTASEMKVEALVDLGSSMNETMESSFADMDTSQHTWKKEFYPEEDPSPLPQGLFSPTAATISPLALNSELNATATPFTMPSSTNKTIPDSFPEAVDVLMDTENAGLGQSNQTIYPLVSSENAGVVADLMETPQLSALLHRQAKPFHLKWVLLEYQDLASILLQSLSFPALLIQWKTQLWFLQLSPSWKRHRYLRRKRTQYTTESPKLFEDEADR</sequence>
<evidence type="ECO:0000313" key="3">
    <source>
        <dbReference type="Proteomes" id="UP000250572"/>
    </source>
</evidence>
<reference evidence="2 3" key="1">
    <citation type="journal article" date="2018" name="G3 (Bethesda)">
        <title>A High-Quality Reference Genome for the Invasive Mosquitofish Gambusia affinis Using a Chicago Library.</title>
        <authorList>
            <person name="Hoffberg S.L."/>
            <person name="Troendle N.J."/>
            <person name="Glenn T.C."/>
            <person name="Mahmud O."/>
            <person name="Louha S."/>
            <person name="Chalopin D."/>
            <person name="Bennetzen J.L."/>
            <person name="Mauricio R."/>
        </authorList>
    </citation>
    <scope>NUCLEOTIDE SEQUENCE [LARGE SCALE GENOMIC DNA]</scope>
    <source>
        <strain evidence="2">NE01/NJP1002.9</strain>
        <tissue evidence="2">Muscle</tissue>
    </source>
</reference>
<dbReference type="STRING" id="33528.ENSGAFP00000018803"/>
<gene>
    <name evidence="2" type="ORF">CCH79_00015405</name>
</gene>
<dbReference type="EMBL" id="NHOQ01001719">
    <property type="protein sequence ID" value="PWA22450.1"/>
    <property type="molecule type" value="Genomic_DNA"/>
</dbReference>